<gene>
    <name evidence="2" type="ORF">IQ251_14230</name>
</gene>
<dbReference type="EMBL" id="JADEYC010000023">
    <property type="protein sequence ID" value="MBE9375607.1"/>
    <property type="molecule type" value="Genomic_DNA"/>
</dbReference>
<keyword evidence="1" id="KW-1133">Transmembrane helix</keyword>
<keyword evidence="1" id="KW-0472">Membrane</keyword>
<organism evidence="2 3">
    <name type="scientific">Saccharopolyspora montiporae</name>
    <dbReference type="NCBI Taxonomy" id="2781240"/>
    <lineage>
        <taxon>Bacteria</taxon>
        <taxon>Bacillati</taxon>
        <taxon>Actinomycetota</taxon>
        <taxon>Actinomycetes</taxon>
        <taxon>Pseudonocardiales</taxon>
        <taxon>Pseudonocardiaceae</taxon>
        <taxon>Saccharopolyspora</taxon>
    </lineage>
</organism>
<sequence length="71" mass="7578">MFVLHVVFVVSGANQDNGFVSFAYSVAKFFVFGLGDVFTPGDATIGVVLNYGLAALIYLFGGRIVARALTR</sequence>
<dbReference type="AlphaFoldDB" id="A0A929G195"/>
<protein>
    <submittedName>
        <fullName evidence="2">Uncharacterized protein</fullName>
    </submittedName>
</protein>
<keyword evidence="3" id="KW-1185">Reference proteome</keyword>
<evidence type="ECO:0000256" key="1">
    <source>
        <dbReference type="SAM" id="Phobius"/>
    </source>
</evidence>
<name>A0A929G195_9PSEU</name>
<dbReference type="Proteomes" id="UP000598360">
    <property type="component" value="Unassembled WGS sequence"/>
</dbReference>
<proteinExistence type="predicted"/>
<keyword evidence="1" id="KW-0812">Transmembrane</keyword>
<comment type="caution">
    <text evidence="2">The sequence shown here is derived from an EMBL/GenBank/DDBJ whole genome shotgun (WGS) entry which is preliminary data.</text>
</comment>
<feature type="transmembrane region" description="Helical" evidence="1">
    <location>
        <begin position="47"/>
        <end position="66"/>
    </location>
</feature>
<evidence type="ECO:0000313" key="2">
    <source>
        <dbReference type="EMBL" id="MBE9375607.1"/>
    </source>
</evidence>
<reference evidence="2" key="1">
    <citation type="submission" date="2020-10" db="EMBL/GenBank/DDBJ databases">
        <title>Diversity and distribution of actinomycetes associated with coral in the coast of Hainan.</title>
        <authorList>
            <person name="Li F."/>
        </authorList>
    </citation>
    <scope>NUCLEOTIDE SEQUENCE</scope>
    <source>
        <strain evidence="2">HNM0983</strain>
    </source>
</reference>
<evidence type="ECO:0000313" key="3">
    <source>
        <dbReference type="Proteomes" id="UP000598360"/>
    </source>
</evidence>
<accession>A0A929G195</accession>